<dbReference type="CDD" id="cd21109">
    <property type="entry name" value="SPASM"/>
    <property type="match status" value="1"/>
</dbReference>
<keyword evidence="8" id="KW-0808">Transferase</keyword>
<dbReference type="CDD" id="cd01335">
    <property type="entry name" value="Radical_SAM"/>
    <property type="match status" value="1"/>
</dbReference>
<keyword evidence="4" id="KW-0479">Metal-binding</keyword>
<dbReference type="GO" id="GO:0046872">
    <property type="term" value="F:metal ion binding"/>
    <property type="evidence" value="ECO:0007669"/>
    <property type="project" value="UniProtKB-KW"/>
</dbReference>
<dbReference type="PROSITE" id="PS51918">
    <property type="entry name" value="RADICAL_SAM"/>
    <property type="match status" value="1"/>
</dbReference>
<evidence type="ECO:0000313" key="8">
    <source>
        <dbReference type="EMBL" id="PJJ42490.1"/>
    </source>
</evidence>
<dbReference type="Pfam" id="PF13186">
    <property type="entry name" value="SPASM"/>
    <property type="match status" value="1"/>
</dbReference>
<sequence>MRILLVIHGYPPYYMAGSEVYTYNLARELAKTNEVFVFHRIEDKDIPLHQFFDSFEEGVHIRKINNYEPTPATFYDKYLNPVIDDAFREYVKRVNPDVVHIGHLSHLSTQIPIIAKREFGLPVLFTIHDFWMFCHRGQLINPQNWEICPLPNVAQCTKCAAFHYQKDDFESRLIEERDEHIRQTLDCIDVFFAPSHTLENFFINMGVNRRKIVYAKYGFNVSKLAKHSKELHPEITFGFTGRIIHTKGVHLLCEAFKKVEGNAKLLIYGDYGSDYGNRLKEHYSSDRIQFKGSYHNNELQSVLDSLDILVCPSIWLENAPLVIQEAQSVELPVLVSDRGGMAELVHDGIDGFTFKLGDTKDLSNKIQDLVNHPEKILNLVKPIEKVVSIEDDAALCMQKYNEIKKQNVVYPHSPCPQRMTFITNPDKCNLHCKMCDTFSEANRHRLKESRRPDLDFKVVEDTIERLVHHGLREIIPSTMGEPLLYPHFEELVDLCKVLNVKMNLTTNGTFPVKDIEYWGPKLVNIISDVKFSLNGINPEINESIMCGADTQKQLHNIERFIQMRNEAASKATVTLQCTFMRSNLDELKNMIAWAIEHGVDRVKGHHLWKTSDALDCEMLRTPENAALWNQTCEDCHKIADGKVKLVNFDPVDLTKPALNNDNTFCQFLGKELWIEYDGSYQICCCPSEVRKEFGDFGNVKELSPLAMWNEKLYCDFINNWGNSENCKKCNMRCERKGE</sequence>
<protein>
    <submittedName>
        <fullName evidence="8">Glycosyltransferase involved in cell wall biosynthesis</fullName>
    </submittedName>
</protein>
<evidence type="ECO:0000256" key="5">
    <source>
        <dbReference type="ARBA" id="ARBA00023004"/>
    </source>
</evidence>
<comment type="caution">
    <text evidence="8">The sequence shown here is derived from an EMBL/GenBank/DDBJ whole genome shotgun (WGS) entry which is preliminary data.</text>
</comment>
<dbReference type="InterPro" id="IPR007197">
    <property type="entry name" value="rSAM"/>
</dbReference>
<dbReference type="AlphaFoldDB" id="A0A2M9A9X3"/>
<keyword evidence="5" id="KW-0408">Iron</keyword>
<dbReference type="Gene3D" id="3.40.50.2000">
    <property type="entry name" value="Glycogen Phosphorylase B"/>
    <property type="match status" value="2"/>
</dbReference>
<keyword evidence="6" id="KW-0411">Iron-sulfur</keyword>
<accession>A0A2M9A9X3</accession>
<dbReference type="Pfam" id="PF00534">
    <property type="entry name" value="Glycos_transf_1"/>
    <property type="match status" value="1"/>
</dbReference>
<dbReference type="PANTHER" id="PTHR45947">
    <property type="entry name" value="SULFOQUINOVOSYL TRANSFERASE SQD2"/>
    <property type="match status" value="1"/>
</dbReference>
<evidence type="ECO:0000256" key="2">
    <source>
        <dbReference type="ARBA" id="ARBA00022485"/>
    </source>
</evidence>
<dbReference type="GO" id="GO:0016757">
    <property type="term" value="F:glycosyltransferase activity"/>
    <property type="evidence" value="ECO:0007669"/>
    <property type="project" value="InterPro"/>
</dbReference>
<gene>
    <name evidence="8" type="ORF">BGX16_2521</name>
</gene>
<dbReference type="InterPro" id="IPR013785">
    <property type="entry name" value="Aldolase_TIM"/>
</dbReference>
<dbReference type="Proteomes" id="UP000231134">
    <property type="component" value="Unassembled WGS sequence"/>
</dbReference>
<evidence type="ECO:0000256" key="6">
    <source>
        <dbReference type="ARBA" id="ARBA00023014"/>
    </source>
</evidence>
<keyword evidence="2" id="KW-0004">4Fe-4S</keyword>
<dbReference type="SFLD" id="SFLDS00029">
    <property type="entry name" value="Radical_SAM"/>
    <property type="match status" value="1"/>
</dbReference>
<dbReference type="SUPFAM" id="SSF102114">
    <property type="entry name" value="Radical SAM enzymes"/>
    <property type="match status" value="1"/>
</dbReference>
<dbReference type="InterPro" id="IPR028098">
    <property type="entry name" value="Glyco_trans_4-like_N"/>
</dbReference>
<dbReference type="SFLD" id="SFLDG01067">
    <property type="entry name" value="SPASM/twitch_domain_containing"/>
    <property type="match status" value="1"/>
</dbReference>
<name>A0A2M9A9X3_9BACT</name>
<reference evidence="8 9" key="1">
    <citation type="submission" date="2017-11" db="EMBL/GenBank/DDBJ databases">
        <title>Animal gut microbial communities from fecal samples from Wisconsin, USA.</title>
        <authorList>
            <person name="Neumann A."/>
        </authorList>
    </citation>
    <scope>NUCLEOTIDE SEQUENCE [LARGE SCALE GENOMIC DNA]</scope>
    <source>
        <strain evidence="8 9">UWS3</strain>
    </source>
</reference>
<dbReference type="InterPro" id="IPR058240">
    <property type="entry name" value="rSAM_sf"/>
</dbReference>
<evidence type="ECO:0000259" key="7">
    <source>
        <dbReference type="PROSITE" id="PS51918"/>
    </source>
</evidence>
<dbReference type="SFLD" id="SFLDG01387">
    <property type="entry name" value="BtrN-like_SPASM_domain_contain"/>
    <property type="match status" value="1"/>
</dbReference>
<dbReference type="RefSeq" id="WP_100426347.1">
    <property type="nucleotide sequence ID" value="NZ_PGEX01000001.1"/>
</dbReference>
<organism evidence="8 9">
    <name type="scientific">Hallerella succinigenes</name>
    <dbReference type="NCBI Taxonomy" id="1896222"/>
    <lineage>
        <taxon>Bacteria</taxon>
        <taxon>Pseudomonadati</taxon>
        <taxon>Fibrobacterota</taxon>
        <taxon>Fibrobacteria</taxon>
        <taxon>Fibrobacterales</taxon>
        <taxon>Fibrobacteraceae</taxon>
        <taxon>Hallerella</taxon>
    </lineage>
</organism>
<evidence type="ECO:0000256" key="3">
    <source>
        <dbReference type="ARBA" id="ARBA00022691"/>
    </source>
</evidence>
<proteinExistence type="predicted"/>
<feature type="domain" description="Radical SAM core" evidence="7">
    <location>
        <begin position="412"/>
        <end position="649"/>
    </location>
</feature>
<dbReference type="Pfam" id="PF04055">
    <property type="entry name" value="Radical_SAM"/>
    <property type="match status" value="1"/>
</dbReference>
<dbReference type="InterPro" id="IPR023885">
    <property type="entry name" value="4Fe4S-binding_SPASM_dom"/>
</dbReference>
<evidence type="ECO:0000256" key="1">
    <source>
        <dbReference type="ARBA" id="ARBA00001966"/>
    </source>
</evidence>
<dbReference type="CDD" id="cd03823">
    <property type="entry name" value="GT4_ExpE7-like"/>
    <property type="match status" value="1"/>
</dbReference>
<dbReference type="EMBL" id="PGEX01000001">
    <property type="protein sequence ID" value="PJJ42490.1"/>
    <property type="molecule type" value="Genomic_DNA"/>
</dbReference>
<dbReference type="PANTHER" id="PTHR45947:SF3">
    <property type="entry name" value="SULFOQUINOVOSYL TRANSFERASE SQD2"/>
    <property type="match status" value="1"/>
</dbReference>
<dbReference type="Gene3D" id="3.20.20.70">
    <property type="entry name" value="Aldolase class I"/>
    <property type="match status" value="1"/>
</dbReference>
<dbReference type="Pfam" id="PF13439">
    <property type="entry name" value="Glyco_transf_4"/>
    <property type="match status" value="1"/>
</dbReference>
<dbReference type="GO" id="GO:0051536">
    <property type="term" value="F:iron-sulfur cluster binding"/>
    <property type="evidence" value="ECO:0007669"/>
    <property type="project" value="UniProtKB-KW"/>
</dbReference>
<dbReference type="InterPro" id="IPR034391">
    <property type="entry name" value="AdoMet-like_SPASM_containing"/>
</dbReference>
<keyword evidence="9" id="KW-1185">Reference proteome</keyword>
<comment type="cofactor">
    <cofactor evidence="1">
        <name>[4Fe-4S] cluster</name>
        <dbReference type="ChEBI" id="CHEBI:49883"/>
    </cofactor>
</comment>
<dbReference type="OrthoDB" id="7249056at2"/>
<evidence type="ECO:0000313" key="9">
    <source>
        <dbReference type="Proteomes" id="UP000231134"/>
    </source>
</evidence>
<dbReference type="InterPro" id="IPR050194">
    <property type="entry name" value="Glycosyltransferase_grp1"/>
</dbReference>
<dbReference type="InterPro" id="IPR001296">
    <property type="entry name" value="Glyco_trans_1"/>
</dbReference>
<keyword evidence="3" id="KW-0949">S-adenosyl-L-methionine</keyword>
<evidence type="ECO:0000256" key="4">
    <source>
        <dbReference type="ARBA" id="ARBA00022723"/>
    </source>
</evidence>
<dbReference type="SUPFAM" id="SSF53756">
    <property type="entry name" value="UDP-Glycosyltransferase/glycogen phosphorylase"/>
    <property type="match status" value="1"/>
</dbReference>